<dbReference type="Gene3D" id="3.40.50.720">
    <property type="entry name" value="NAD(P)-binding Rossmann-like Domain"/>
    <property type="match status" value="1"/>
</dbReference>
<evidence type="ECO:0000256" key="3">
    <source>
        <dbReference type="ARBA" id="ARBA00022490"/>
    </source>
</evidence>
<comment type="subcellular location">
    <subcellularLocation>
        <location evidence="1 8">Cytoplasm</location>
    </subcellularLocation>
</comment>
<comment type="catalytic activity">
    <reaction evidence="8 11">
        <text>L-proline + NADP(+) = (S)-1-pyrroline-5-carboxylate + NADPH + 2 H(+)</text>
        <dbReference type="Rhea" id="RHEA:14109"/>
        <dbReference type="ChEBI" id="CHEBI:15378"/>
        <dbReference type="ChEBI" id="CHEBI:17388"/>
        <dbReference type="ChEBI" id="CHEBI:57783"/>
        <dbReference type="ChEBI" id="CHEBI:58349"/>
        <dbReference type="ChEBI" id="CHEBI:60039"/>
        <dbReference type="EC" id="1.5.1.2"/>
    </reaction>
</comment>
<dbReference type="EC" id="1.5.1.2" evidence="8 9"/>
<dbReference type="InterPro" id="IPR029036">
    <property type="entry name" value="P5CR_dimer"/>
</dbReference>
<feature type="domain" description="Pyrroline-5-carboxylate reductase dimerisation" evidence="13">
    <location>
        <begin position="162"/>
        <end position="266"/>
    </location>
</feature>
<proteinExistence type="inferred from homology"/>
<evidence type="ECO:0000256" key="2">
    <source>
        <dbReference type="ARBA" id="ARBA00005525"/>
    </source>
</evidence>
<accession>A0A3A4RJI4</accession>
<keyword evidence="6 8" id="KW-0521">NADP</keyword>
<protein>
    <recommendedName>
        <fullName evidence="8 9">Pyrroline-5-carboxylate reductase</fullName>
        <shortName evidence="8">P5C reductase</shortName>
        <shortName evidence="8">P5CR</shortName>
        <ecNumber evidence="8 9">1.5.1.2</ecNumber>
    </recommendedName>
    <alternativeName>
        <fullName evidence="8">PCA reductase</fullName>
    </alternativeName>
</protein>
<feature type="binding site" evidence="10">
    <location>
        <begin position="10"/>
        <end position="15"/>
    </location>
    <ligand>
        <name>NADP(+)</name>
        <dbReference type="ChEBI" id="CHEBI:58349"/>
    </ligand>
</feature>
<evidence type="ECO:0000256" key="7">
    <source>
        <dbReference type="ARBA" id="ARBA00023002"/>
    </source>
</evidence>
<evidence type="ECO:0000256" key="1">
    <source>
        <dbReference type="ARBA" id="ARBA00004496"/>
    </source>
</evidence>
<evidence type="ECO:0000256" key="11">
    <source>
        <dbReference type="RuleBase" id="RU003903"/>
    </source>
</evidence>
<dbReference type="HAMAP" id="MF_01925">
    <property type="entry name" value="P5C_reductase"/>
    <property type="match status" value="1"/>
</dbReference>
<dbReference type="InterPro" id="IPR008927">
    <property type="entry name" value="6-PGluconate_DH-like_C_sf"/>
</dbReference>
<dbReference type="PROSITE" id="PS00521">
    <property type="entry name" value="P5CR"/>
    <property type="match status" value="1"/>
</dbReference>
<dbReference type="Pfam" id="PF03807">
    <property type="entry name" value="F420_oxidored"/>
    <property type="match status" value="1"/>
</dbReference>
<feature type="domain" description="Pyrroline-5-carboxylate reductase catalytic N-terminal" evidence="12">
    <location>
        <begin position="6"/>
        <end position="99"/>
    </location>
</feature>
<sequence length="267" mass="27847">MLNGKTIGFIGGGNMAEAIIAGLISTGAAHPSAVRMAEPVDSRRSYLSDKYRIACTPNNNDVTANSDIIVLAIKPQQFDEAVAGLNFKSGALVLSILAGTRTAKIEKSAGPHVRVVRVMPNTPALVGEGMAGIAGGQSATADDTAVASFIFDKLGKSVVVDESQIDLITGVSGSGPAYVFYLVEALRDAAVALGMDSKKADTLARQTFYGSVKLLEESGEDPESLRKKVTSKGGTTERGISILDANNVKDIMKQVVSGATQRSKELS</sequence>
<feature type="binding site" evidence="10">
    <location>
        <begin position="72"/>
        <end position="75"/>
    </location>
    <ligand>
        <name>NADP(+)</name>
        <dbReference type="ChEBI" id="CHEBI:58349"/>
    </ligand>
</feature>
<dbReference type="InterPro" id="IPR028939">
    <property type="entry name" value="P5C_Rdtase_cat_N"/>
</dbReference>
<dbReference type="PANTHER" id="PTHR11645:SF0">
    <property type="entry name" value="PYRROLINE-5-CARBOXYLATE REDUCTASE 3"/>
    <property type="match status" value="1"/>
</dbReference>
<gene>
    <name evidence="8" type="primary">proC</name>
    <name evidence="14" type="ORF">C4541_00330</name>
</gene>
<comment type="function">
    <text evidence="8">Catalyzes the reduction of 1-pyrroline-5-carboxylate (PCA) to L-proline.</text>
</comment>
<dbReference type="InterPro" id="IPR036291">
    <property type="entry name" value="NAD(P)-bd_dom_sf"/>
</dbReference>
<dbReference type="GO" id="GO:0005737">
    <property type="term" value="C:cytoplasm"/>
    <property type="evidence" value="ECO:0007669"/>
    <property type="project" value="UniProtKB-SubCell"/>
</dbReference>
<dbReference type="AlphaFoldDB" id="A0A3A4RJI4"/>
<dbReference type="SUPFAM" id="SSF51735">
    <property type="entry name" value="NAD(P)-binding Rossmann-fold domains"/>
    <property type="match status" value="1"/>
</dbReference>
<dbReference type="Proteomes" id="UP000266426">
    <property type="component" value="Unassembled WGS sequence"/>
</dbReference>
<evidence type="ECO:0000256" key="5">
    <source>
        <dbReference type="ARBA" id="ARBA00022650"/>
    </source>
</evidence>
<name>A0A3A4RJI4_9BACT</name>
<reference evidence="14 15" key="1">
    <citation type="journal article" date="2017" name="ISME J.">
        <title>Energy and carbon metabolisms in a deep terrestrial subsurface fluid microbial community.</title>
        <authorList>
            <person name="Momper L."/>
            <person name="Jungbluth S.P."/>
            <person name="Lee M.D."/>
            <person name="Amend J.P."/>
        </authorList>
    </citation>
    <scope>NUCLEOTIDE SEQUENCE [LARGE SCALE GENOMIC DNA]</scope>
    <source>
        <strain evidence="14">SURF_26</strain>
    </source>
</reference>
<dbReference type="Gene3D" id="1.10.3730.10">
    <property type="entry name" value="ProC C-terminal domain-like"/>
    <property type="match status" value="1"/>
</dbReference>
<dbReference type="NCBIfam" id="TIGR00112">
    <property type="entry name" value="proC"/>
    <property type="match status" value="1"/>
</dbReference>
<dbReference type="SUPFAM" id="SSF48179">
    <property type="entry name" value="6-phosphogluconate dehydrogenase C-terminal domain-like"/>
    <property type="match status" value="1"/>
</dbReference>
<dbReference type="PIRSF" id="PIRSF000193">
    <property type="entry name" value="Pyrrol-5-carb_rd"/>
    <property type="match status" value="1"/>
</dbReference>
<evidence type="ECO:0000256" key="10">
    <source>
        <dbReference type="PIRSR" id="PIRSR000193-1"/>
    </source>
</evidence>
<dbReference type="Pfam" id="PF14748">
    <property type="entry name" value="P5CR_dimer"/>
    <property type="match status" value="1"/>
</dbReference>
<evidence type="ECO:0000256" key="9">
    <source>
        <dbReference type="NCBIfam" id="TIGR00112"/>
    </source>
</evidence>
<comment type="pathway">
    <text evidence="8 11">Amino-acid biosynthesis; L-proline biosynthesis; L-proline from L-glutamate 5-semialdehyde: step 1/1.</text>
</comment>
<dbReference type="PANTHER" id="PTHR11645">
    <property type="entry name" value="PYRROLINE-5-CARBOXYLATE REDUCTASE"/>
    <property type="match status" value="1"/>
</dbReference>
<dbReference type="InterPro" id="IPR000304">
    <property type="entry name" value="Pyrroline-COOH_reductase"/>
</dbReference>
<evidence type="ECO:0000259" key="12">
    <source>
        <dbReference type="Pfam" id="PF03807"/>
    </source>
</evidence>
<comment type="catalytic activity">
    <reaction evidence="8">
        <text>L-proline + NAD(+) = (S)-1-pyrroline-5-carboxylate + NADH + 2 H(+)</text>
        <dbReference type="Rhea" id="RHEA:14105"/>
        <dbReference type="ChEBI" id="CHEBI:15378"/>
        <dbReference type="ChEBI" id="CHEBI:17388"/>
        <dbReference type="ChEBI" id="CHEBI:57540"/>
        <dbReference type="ChEBI" id="CHEBI:57945"/>
        <dbReference type="ChEBI" id="CHEBI:60039"/>
        <dbReference type="EC" id="1.5.1.2"/>
    </reaction>
</comment>
<keyword evidence="7 8" id="KW-0560">Oxidoreductase</keyword>
<keyword evidence="4 8" id="KW-0028">Amino-acid biosynthesis</keyword>
<organism evidence="14 15">
    <name type="scientific">Candidatus Auribacter fodinae</name>
    <dbReference type="NCBI Taxonomy" id="2093366"/>
    <lineage>
        <taxon>Bacteria</taxon>
        <taxon>Pseudomonadati</taxon>
        <taxon>Candidatus Auribacterota</taxon>
        <taxon>Candidatus Auribacteria</taxon>
        <taxon>Candidatus Auribacterales</taxon>
        <taxon>Candidatus Auribacteraceae</taxon>
        <taxon>Candidatus Auribacter</taxon>
    </lineage>
</organism>
<keyword evidence="3 8" id="KW-0963">Cytoplasm</keyword>
<evidence type="ECO:0000256" key="6">
    <source>
        <dbReference type="ARBA" id="ARBA00022857"/>
    </source>
</evidence>
<feature type="binding site" evidence="10">
    <location>
        <position position="59"/>
    </location>
    <ligand>
        <name>NADPH</name>
        <dbReference type="ChEBI" id="CHEBI:57783"/>
    </ligand>
</feature>
<keyword evidence="5 8" id="KW-0641">Proline biosynthesis</keyword>
<evidence type="ECO:0000256" key="8">
    <source>
        <dbReference type="HAMAP-Rule" id="MF_01925"/>
    </source>
</evidence>
<dbReference type="EMBL" id="QZJZ01000005">
    <property type="protein sequence ID" value="RJP62016.1"/>
    <property type="molecule type" value="Genomic_DNA"/>
</dbReference>
<evidence type="ECO:0000313" key="15">
    <source>
        <dbReference type="Proteomes" id="UP000266426"/>
    </source>
</evidence>
<evidence type="ECO:0000256" key="4">
    <source>
        <dbReference type="ARBA" id="ARBA00022605"/>
    </source>
</evidence>
<comment type="caution">
    <text evidence="14">The sequence shown here is derived from an EMBL/GenBank/DDBJ whole genome shotgun (WGS) entry which is preliminary data.</text>
</comment>
<dbReference type="FunFam" id="3.40.50.720:FF:000190">
    <property type="entry name" value="Pyrroline-5-carboxylate reductase"/>
    <property type="match status" value="1"/>
</dbReference>
<dbReference type="GO" id="GO:0004735">
    <property type="term" value="F:pyrroline-5-carboxylate reductase activity"/>
    <property type="evidence" value="ECO:0007669"/>
    <property type="project" value="UniProtKB-UniRule"/>
</dbReference>
<evidence type="ECO:0000259" key="13">
    <source>
        <dbReference type="Pfam" id="PF14748"/>
    </source>
</evidence>
<comment type="similarity">
    <text evidence="2 8 11">Belongs to the pyrroline-5-carboxylate reductase family.</text>
</comment>
<dbReference type="GO" id="GO:0055129">
    <property type="term" value="P:L-proline biosynthetic process"/>
    <property type="evidence" value="ECO:0007669"/>
    <property type="project" value="UniProtKB-UniRule"/>
</dbReference>
<evidence type="ECO:0000313" key="14">
    <source>
        <dbReference type="EMBL" id="RJP62016.1"/>
    </source>
</evidence>
<dbReference type="FunFam" id="1.10.3730.10:FF:000001">
    <property type="entry name" value="Pyrroline-5-carboxylate reductase"/>
    <property type="match status" value="1"/>
</dbReference>
<dbReference type="UniPathway" id="UPA00098">
    <property type="reaction ID" value="UER00361"/>
</dbReference>
<dbReference type="InterPro" id="IPR053790">
    <property type="entry name" value="P5CR-like_CS"/>
</dbReference>